<evidence type="ECO:0000313" key="5">
    <source>
        <dbReference type="Proteomes" id="UP000199820"/>
    </source>
</evidence>
<dbReference type="OrthoDB" id="9803495at2"/>
<organism evidence="4 5">
    <name type="scientific">[Clostridium] aminophilum</name>
    <dbReference type="NCBI Taxonomy" id="1526"/>
    <lineage>
        <taxon>Bacteria</taxon>
        <taxon>Bacillati</taxon>
        <taxon>Bacillota</taxon>
        <taxon>Clostridia</taxon>
        <taxon>Lachnospirales</taxon>
        <taxon>Lachnospiraceae</taxon>
    </lineage>
</organism>
<feature type="transmembrane region" description="Helical" evidence="3">
    <location>
        <begin position="9"/>
        <end position="27"/>
    </location>
</feature>
<keyword evidence="3" id="KW-1133">Transmembrane helix</keyword>
<evidence type="ECO:0000256" key="1">
    <source>
        <dbReference type="ARBA" id="ARBA00010692"/>
    </source>
</evidence>
<feature type="transmembrane region" description="Helical" evidence="3">
    <location>
        <begin position="85"/>
        <end position="103"/>
    </location>
</feature>
<dbReference type="GO" id="GO:0005886">
    <property type="term" value="C:plasma membrane"/>
    <property type="evidence" value="ECO:0007669"/>
    <property type="project" value="UniProtKB-SubCell"/>
</dbReference>
<dbReference type="AlphaFoldDB" id="A0A1I0HKF9"/>
<dbReference type="Pfam" id="PF02632">
    <property type="entry name" value="BioY"/>
    <property type="match status" value="1"/>
</dbReference>
<feature type="transmembrane region" description="Helical" evidence="3">
    <location>
        <begin position="57"/>
        <end position="79"/>
    </location>
</feature>
<reference evidence="4 5" key="1">
    <citation type="submission" date="2016-10" db="EMBL/GenBank/DDBJ databases">
        <authorList>
            <person name="de Groot N.N."/>
        </authorList>
    </citation>
    <scope>NUCLEOTIDE SEQUENCE [LARGE SCALE GENOMIC DNA]</scope>
    <source>
        <strain evidence="4 5">KH1P1</strain>
    </source>
</reference>
<evidence type="ECO:0000256" key="2">
    <source>
        <dbReference type="PIRNR" id="PIRNR016661"/>
    </source>
</evidence>
<comment type="subcellular location">
    <subcellularLocation>
        <location evidence="2">Cell membrane</location>
        <topology evidence="2">Multi-pass membrane protein</topology>
    </subcellularLocation>
</comment>
<keyword evidence="3" id="KW-0812">Transmembrane</keyword>
<dbReference type="EMBL" id="FOIL01000051">
    <property type="protein sequence ID" value="SET83573.1"/>
    <property type="molecule type" value="Genomic_DNA"/>
</dbReference>
<evidence type="ECO:0000313" key="4">
    <source>
        <dbReference type="EMBL" id="SET83573.1"/>
    </source>
</evidence>
<evidence type="ECO:0000256" key="3">
    <source>
        <dbReference type="SAM" id="Phobius"/>
    </source>
</evidence>
<feature type="transmembrane region" description="Helical" evidence="3">
    <location>
        <begin position="151"/>
        <end position="171"/>
    </location>
</feature>
<keyword evidence="5" id="KW-1185">Reference proteome</keyword>
<feature type="transmembrane region" description="Helical" evidence="3">
    <location>
        <begin position="115"/>
        <end position="136"/>
    </location>
</feature>
<gene>
    <name evidence="4" type="ORF">SAMN04487771_10512</name>
</gene>
<keyword evidence="2 3" id="KW-0472">Membrane</keyword>
<comment type="similarity">
    <text evidence="1 2">Belongs to the BioY family.</text>
</comment>
<proteinExistence type="inferred from homology"/>
<dbReference type="RefSeq" id="WP_074650222.1">
    <property type="nucleotide sequence ID" value="NZ_FOIL01000051.1"/>
</dbReference>
<protein>
    <recommendedName>
        <fullName evidence="2">Biotin transporter</fullName>
    </recommendedName>
</protein>
<sequence length="197" mass="21440">MRNSKIRDLTFMAIFIVLIAIGARITIPVPVCPFTLQLEFTTLAALILGWKKGGFAVFAYVLLGLAGLPVFAAGGGPGYIVQPTFGYLAGYIFGTIVTGLIAGKNREHKSFIRLLAANLAGLMVVYTFGMAYLWFIRNIYMTGNPITFEALVIYCFLLAVPGDILLCVFAAELGRRLLPVLEKNDLLLDNRTQVAGV</sequence>
<dbReference type="InterPro" id="IPR003784">
    <property type="entry name" value="BioY"/>
</dbReference>
<dbReference type="STRING" id="1526.SAMN02910262_02020"/>
<dbReference type="PANTHER" id="PTHR34295:SF1">
    <property type="entry name" value="BIOTIN TRANSPORTER BIOY"/>
    <property type="match status" value="1"/>
</dbReference>
<dbReference type="PANTHER" id="PTHR34295">
    <property type="entry name" value="BIOTIN TRANSPORTER BIOY"/>
    <property type="match status" value="1"/>
</dbReference>
<keyword evidence="2" id="KW-1003">Cell membrane</keyword>
<dbReference type="PIRSF" id="PIRSF016661">
    <property type="entry name" value="BioY"/>
    <property type="match status" value="1"/>
</dbReference>
<accession>A0A1I0HKF9</accession>
<dbReference type="eggNOG" id="COG1268">
    <property type="taxonomic scope" value="Bacteria"/>
</dbReference>
<dbReference type="Proteomes" id="UP000199820">
    <property type="component" value="Unassembled WGS sequence"/>
</dbReference>
<name>A0A1I0HKF9_9FIRM</name>
<keyword evidence="2" id="KW-0813">Transport</keyword>
<dbReference type="Gene3D" id="1.10.1760.20">
    <property type="match status" value="1"/>
</dbReference>
<dbReference type="GO" id="GO:0015225">
    <property type="term" value="F:biotin transmembrane transporter activity"/>
    <property type="evidence" value="ECO:0007669"/>
    <property type="project" value="UniProtKB-UniRule"/>
</dbReference>